<organism evidence="4 6">
    <name type="scientific">Sphingosinicella microcystinivorans</name>
    <dbReference type="NCBI Taxonomy" id="335406"/>
    <lineage>
        <taxon>Bacteria</taxon>
        <taxon>Pseudomonadati</taxon>
        <taxon>Pseudomonadota</taxon>
        <taxon>Alphaproteobacteria</taxon>
        <taxon>Sphingomonadales</taxon>
        <taxon>Sphingosinicellaceae</taxon>
        <taxon>Sphingosinicella</taxon>
    </lineage>
</organism>
<dbReference type="EMBL" id="RBWX01000007">
    <property type="protein sequence ID" value="RKS90937.1"/>
    <property type="molecule type" value="Genomic_DNA"/>
</dbReference>
<feature type="transmembrane region" description="Helical" evidence="3">
    <location>
        <begin position="61"/>
        <end position="82"/>
    </location>
</feature>
<dbReference type="RefSeq" id="WP_121047441.1">
    <property type="nucleotide sequence ID" value="NZ_AP018711.1"/>
</dbReference>
<feature type="transmembrane region" description="Helical" evidence="3">
    <location>
        <begin position="153"/>
        <end position="170"/>
    </location>
</feature>
<keyword evidence="1" id="KW-0175">Coiled coil</keyword>
<dbReference type="KEGG" id="smic:SmB9_15140"/>
<reference evidence="5 7" key="2">
    <citation type="submission" date="2018-10" db="EMBL/GenBank/DDBJ databases">
        <title>Genomic Encyclopedia of Type Strains, Phase IV (KMG-IV): sequencing the most valuable type-strain genomes for metagenomic binning, comparative biology and taxonomic classification.</title>
        <authorList>
            <person name="Goeker M."/>
        </authorList>
    </citation>
    <scope>NUCLEOTIDE SEQUENCE [LARGE SCALE GENOMIC DNA]</scope>
    <source>
        <strain evidence="5 7">DSM 19791</strain>
    </source>
</reference>
<dbReference type="Pfam" id="PF13779">
    <property type="entry name" value="DUF4175"/>
    <property type="match status" value="2"/>
</dbReference>
<keyword evidence="7" id="KW-1185">Reference proteome</keyword>
<dbReference type="AlphaFoldDB" id="A0AAD1D6V6"/>
<feature type="coiled-coil region" evidence="1">
    <location>
        <begin position="684"/>
        <end position="711"/>
    </location>
</feature>
<evidence type="ECO:0000313" key="6">
    <source>
        <dbReference type="Proteomes" id="UP000275727"/>
    </source>
</evidence>
<reference evidence="4 6" key="1">
    <citation type="submission" date="2018-06" db="EMBL/GenBank/DDBJ databases">
        <title>Complete Genome Sequence of the Microcystin-Degrading Bacterium Sphingosinicella microcystinivorans Strain B-9.</title>
        <authorList>
            <person name="Jin H."/>
            <person name="Nishizawa T."/>
            <person name="Guo Y."/>
            <person name="Nishizawa A."/>
            <person name="Park H."/>
            <person name="Kato H."/>
            <person name="Tsuji K."/>
            <person name="Harada K."/>
        </authorList>
    </citation>
    <scope>NUCLEOTIDE SEQUENCE [LARGE SCALE GENOMIC DNA]</scope>
    <source>
        <strain evidence="4 6">B9</strain>
    </source>
</reference>
<gene>
    <name evidence="5" type="ORF">DFR51_0481</name>
    <name evidence="4" type="ORF">SmB9_15140</name>
</gene>
<dbReference type="EMBL" id="AP018711">
    <property type="protein sequence ID" value="BBE33856.1"/>
    <property type="molecule type" value="Genomic_DNA"/>
</dbReference>
<feature type="transmembrane region" description="Helical" evidence="3">
    <location>
        <begin position="36"/>
        <end position="54"/>
    </location>
</feature>
<evidence type="ECO:0000313" key="5">
    <source>
        <dbReference type="EMBL" id="RKS90937.1"/>
    </source>
</evidence>
<evidence type="ECO:0000256" key="3">
    <source>
        <dbReference type="SAM" id="Phobius"/>
    </source>
</evidence>
<name>A0AAD1D6V6_SPHMI</name>
<evidence type="ECO:0000256" key="2">
    <source>
        <dbReference type="SAM" id="MobiDB-lite"/>
    </source>
</evidence>
<dbReference type="Proteomes" id="UP000275727">
    <property type="component" value="Chromosome"/>
</dbReference>
<dbReference type="Proteomes" id="UP000276029">
    <property type="component" value="Unassembled WGS sequence"/>
</dbReference>
<feature type="compositionally biased region" description="Low complexity" evidence="2">
    <location>
        <begin position="716"/>
        <end position="725"/>
    </location>
</feature>
<keyword evidence="3" id="KW-1133">Transmembrane helix</keyword>
<sequence length="783" mass="81931">MTAPAPQQAFLAAMRVPLALSGIVLAAERALPRELGLVLTLWLLWIAAALLGLMQAVPGTLRVALLALLIVGTAALSIRAAWRIGVPTPAARRARLERGGGLRRGALALVADAPVSDPDDLGAALWGRALADARTLRPRLGRLEWQPTLETRYGLWPLIGTALFLGLMLAKADAPQRLAAAFSPWPTTLEGVRVAVTLEPPAYVGAPPRRIDLKGGAEAALDGLAASRVTIRVEGLEGGWHVAGPDMDAAAEGGRVSFPLKRAGEYSVQQGSRRIAALDLSLAADLRPAIRFDGDPAITPTGALRLGFRLRDDHGVSALSLRVRRGKEVRDVDLETRVPPGRGSVFADLTPHPFAGSVVELMFVATDGAGQEGVSPPIRITLPQRRFANPLAQAIVAVRADLLAGAKRSIIARRLSVLAADHTAYQGDLGVFAGLRSATWRLVHDTRKDARNSIAALLWDIATDLEDGGATQAMDAMRRAMEDLARGIDAGDDTALAAMADRLEAAMSEYLSRQIQAALSEGGAQPPSSTGASGVSVDLGFLDQMFADLRDRLAAGDKAGAAEALANLRQLMETIRFGNAPPDPAAQARAAAAAEAAQALRAIEARQGALRDATIADMIEASFGNDSGLRENAPPQRTLGSDTEALVKQFGAAGVPAPQPLGAAAKAMGEAARALGAGDAGGAIRAQTRALDLLRQAANAAEATAQQMAQAAGAGAMQPGAAGSGLDPLGRPGTGFGQGAVKLPDQADVRRIQQIRKILEERASDPSRSDEERGYYLRLLKRF</sequence>
<evidence type="ECO:0000256" key="1">
    <source>
        <dbReference type="SAM" id="Coils"/>
    </source>
</evidence>
<keyword evidence="3" id="KW-0812">Transmembrane</keyword>
<evidence type="ECO:0000313" key="4">
    <source>
        <dbReference type="EMBL" id="BBE33856.1"/>
    </source>
</evidence>
<protein>
    <submittedName>
        <fullName evidence="5">Uncharacterized protein DUF4175</fullName>
    </submittedName>
</protein>
<accession>A0AAD1D6V6</accession>
<evidence type="ECO:0000313" key="7">
    <source>
        <dbReference type="Proteomes" id="UP000276029"/>
    </source>
</evidence>
<proteinExistence type="predicted"/>
<feature type="region of interest" description="Disordered" evidence="2">
    <location>
        <begin position="716"/>
        <end position="742"/>
    </location>
</feature>
<dbReference type="InterPro" id="IPR012683">
    <property type="entry name" value="CHP02302_TM"/>
</dbReference>
<keyword evidence="3" id="KW-0472">Membrane</keyword>